<name>A0A9D4KHC5_DREPO</name>
<dbReference type="Gene3D" id="2.120.10.30">
    <property type="entry name" value="TolB, C-terminal domain"/>
    <property type="match status" value="1"/>
</dbReference>
<reference evidence="3" key="1">
    <citation type="journal article" date="2019" name="bioRxiv">
        <title>The Genome of the Zebra Mussel, Dreissena polymorpha: A Resource for Invasive Species Research.</title>
        <authorList>
            <person name="McCartney M.A."/>
            <person name="Auch B."/>
            <person name="Kono T."/>
            <person name="Mallez S."/>
            <person name="Zhang Y."/>
            <person name="Obille A."/>
            <person name="Becker A."/>
            <person name="Abrahante J.E."/>
            <person name="Garbe J."/>
            <person name="Badalamenti J.P."/>
            <person name="Herman A."/>
            <person name="Mangelson H."/>
            <person name="Liachko I."/>
            <person name="Sullivan S."/>
            <person name="Sone E.D."/>
            <person name="Koren S."/>
            <person name="Silverstein K.A.T."/>
            <person name="Beckman K.B."/>
            <person name="Gohl D.M."/>
        </authorList>
    </citation>
    <scope>NUCLEOTIDE SEQUENCE</scope>
    <source>
        <strain evidence="3">Duluth1</strain>
        <tissue evidence="3">Whole animal</tissue>
    </source>
</reference>
<keyword evidence="1" id="KW-0479">Metal-binding</keyword>
<feature type="domain" description="B box-type" evidence="2">
    <location>
        <begin position="13"/>
        <end position="63"/>
    </location>
</feature>
<dbReference type="SUPFAM" id="SSF101898">
    <property type="entry name" value="NHL repeat"/>
    <property type="match status" value="1"/>
</dbReference>
<dbReference type="EMBL" id="JAIWYP010000004">
    <property type="protein sequence ID" value="KAH3839523.1"/>
    <property type="molecule type" value="Genomic_DNA"/>
</dbReference>
<organism evidence="3 4">
    <name type="scientific">Dreissena polymorpha</name>
    <name type="common">Zebra mussel</name>
    <name type="synonym">Mytilus polymorpha</name>
    <dbReference type="NCBI Taxonomy" id="45954"/>
    <lineage>
        <taxon>Eukaryota</taxon>
        <taxon>Metazoa</taxon>
        <taxon>Spiralia</taxon>
        <taxon>Lophotrochozoa</taxon>
        <taxon>Mollusca</taxon>
        <taxon>Bivalvia</taxon>
        <taxon>Autobranchia</taxon>
        <taxon>Heteroconchia</taxon>
        <taxon>Euheterodonta</taxon>
        <taxon>Imparidentia</taxon>
        <taxon>Neoheterodontei</taxon>
        <taxon>Myida</taxon>
        <taxon>Dreissenoidea</taxon>
        <taxon>Dreissenidae</taxon>
        <taxon>Dreissena</taxon>
    </lineage>
</organism>
<dbReference type="PANTHER" id="PTHR25462">
    <property type="entry name" value="BONUS, ISOFORM C-RELATED"/>
    <property type="match status" value="1"/>
</dbReference>
<dbReference type="Gene3D" id="3.30.160.60">
    <property type="entry name" value="Classic Zinc Finger"/>
    <property type="match status" value="1"/>
</dbReference>
<dbReference type="PANTHER" id="PTHR25462:SF296">
    <property type="entry name" value="MEIOTIC P26, ISOFORM F"/>
    <property type="match status" value="1"/>
</dbReference>
<keyword evidence="4" id="KW-1185">Reference proteome</keyword>
<dbReference type="InterPro" id="IPR000315">
    <property type="entry name" value="Znf_B-box"/>
</dbReference>
<dbReference type="InterPro" id="IPR047153">
    <property type="entry name" value="TRIM45/56/19-like"/>
</dbReference>
<comment type="caution">
    <text evidence="3">The sequence shown here is derived from an EMBL/GenBank/DDBJ whole genome shotgun (WGS) entry which is preliminary data.</text>
</comment>
<dbReference type="Proteomes" id="UP000828390">
    <property type="component" value="Unassembled WGS sequence"/>
</dbReference>
<keyword evidence="1" id="KW-0862">Zinc</keyword>
<proteinExistence type="predicted"/>
<dbReference type="OrthoDB" id="6105016at2759"/>
<keyword evidence="1" id="KW-0863">Zinc-finger</keyword>
<evidence type="ECO:0000313" key="3">
    <source>
        <dbReference type="EMBL" id="KAH3839523.1"/>
    </source>
</evidence>
<dbReference type="PROSITE" id="PS50119">
    <property type="entry name" value="ZF_BBOX"/>
    <property type="match status" value="2"/>
</dbReference>
<evidence type="ECO:0000313" key="4">
    <source>
        <dbReference type="Proteomes" id="UP000828390"/>
    </source>
</evidence>
<reference evidence="3" key="2">
    <citation type="submission" date="2020-11" db="EMBL/GenBank/DDBJ databases">
        <authorList>
            <person name="McCartney M.A."/>
            <person name="Auch B."/>
            <person name="Kono T."/>
            <person name="Mallez S."/>
            <person name="Becker A."/>
            <person name="Gohl D.M."/>
            <person name="Silverstein K.A.T."/>
            <person name="Koren S."/>
            <person name="Bechman K.B."/>
            <person name="Herman A."/>
            <person name="Abrahante J.E."/>
            <person name="Garbe J."/>
        </authorList>
    </citation>
    <scope>NUCLEOTIDE SEQUENCE</scope>
    <source>
        <strain evidence="3">Duluth1</strain>
        <tissue evidence="3">Whole animal</tissue>
    </source>
</reference>
<dbReference type="CDD" id="cd19756">
    <property type="entry name" value="Bbox2"/>
    <property type="match status" value="1"/>
</dbReference>
<feature type="domain" description="B box-type" evidence="2">
    <location>
        <begin position="76"/>
        <end position="120"/>
    </location>
</feature>
<evidence type="ECO:0000259" key="2">
    <source>
        <dbReference type="PROSITE" id="PS50119"/>
    </source>
</evidence>
<dbReference type="AlphaFoldDB" id="A0A9D4KHC5"/>
<protein>
    <recommendedName>
        <fullName evidence="2">B box-type domain-containing protein</fullName>
    </recommendedName>
</protein>
<dbReference type="SUPFAM" id="SSF57845">
    <property type="entry name" value="B-box zinc-binding domain"/>
    <property type="match status" value="1"/>
</dbReference>
<accession>A0A9D4KHC5</accession>
<dbReference type="GO" id="GO:0008270">
    <property type="term" value="F:zinc ion binding"/>
    <property type="evidence" value="ECO:0007669"/>
    <property type="project" value="UniProtKB-KW"/>
</dbReference>
<sequence length="557" mass="62423">MDVWNDDMEAKQPVEITCLACGQEGTPTKATNYCVECESPYCETCLKTHSRFPSMRTHTVLNETDRNKWNAKMSNKITSMCSIHTGKPVDMFCKDHDQVACSACIAVYHRSCCSVKYVPNISTGTREGKEYRDVIHSLKSFLDSLTKSKSSRHAVLCQKQLDHEAMVKQIDYHKDCLLQHINVLAEKSKATLRLQLSKTQKDIGHEIGKIESLIAEQSAVLKKLINDANEAQLFIEMKKTKFRQKHIISSSVDILKPPIVSFSVCFVDANLLSCSAIAKIQTSKVAKTGLVNKINVKMRTDRSVPDIVGILTMNSGNILVLDNSNKKLKLLDYMFNLTHDLLLTDYVTGLTGISDTKVAVSVKNLKKIHIIEVSPVLTIKESFSTEQVCHGICFDSQNDDLYVCCGGNTFNENTPGRVTVFSTKGVMKREMPINHGKTLSSTPVNVTFSYKSKCLYVCDKGYGIIALSADGRTLWAFTELAEPWGLYLLPDEELLICGPSSKKVLRLIHNGKHVEIIQTYDDVIHTPSSLFYDQKSSRLFIGQYDNNILQYPLTFVD</sequence>
<gene>
    <name evidence="3" type="ORF">DPMN_112954</name>
</gene>
<dbReference type="InterPro" id="IPR011042">
    <property type="entry name" value="6-blade_b-propeller_TolB-like"/>
</dbReference>
<evidence type="ECO:0000256" key="1">
    <source>
        <dbReference type="PROSITE-ProRule" id="PRU00024"/>
    </source>
</evidence>